<dbReference type="Gene3D" id="1.25.40.10">
    <property type="entry name" value="Tetratricopeptide repeat domain"/>
    <property type="match status" value="1"/>
</dbReference>
<feature type="transmembrane region" description="Helical" evidence="8">
    <location>
        <begin position="61"/>
        <end position="79"/>
    </location>
</feature>
<keyword evidence="4 8" id="KW-0812">Transmembrane</keyword>
<feature type="domain" description="ABC-2 type transporter transmembrane" evidence="9">
    <location>
        <begin position="14"/>
        <end position="111"/>
    </location>
</feature>
<sequence length="312" mass="34005">MTPLSTIGWALADTWTITRRDLTHWALRPGTVAIGWVFPVMIALMFGGLFGGAIEVPGAGGYFDFLMPGMFTLTVFFGLENTMMAVTTDAAKGVTDRFRSMPMSSLAVVAGRQRRHQEALALFDSARKVFREMGAPGGEALTLSYSARDHLFLGQAEEAISAAEQGLTIFTEIGSSPGTARARYHLGMVLSRVGRLNEAVHHHAECLAFFRTSGQRVWEQRVCSRLAETFITAGRFGDATRHAEQALAVSVEIGHPYGEALSLWVLGRALVGQGDIPRSRDCLQRAHDIFDRLGAPEAADIRVLLDRDPVGN</sequence>
<accession>A0ABW3DTW8</accession>
<evidence type="ECO:0000313" key="10">
    <source>
        <dbReference type="EMBL" id="MFD0887306.1"/>
    </source>
</evidence>
<dbReference type="Pfam" id="PF01061">
    <property type="entry name" value="ABC2_membrane"/>
    <property type="match status" value="1"/>
</dbReference>
<evidence type="ECO:0000256" key="2">
    <source>
        <dbReference type="ARBA" id="ARBA00004496"/>
    </source>
</evidence>
<proteinExistence type="predicted"/>
<keyword evidence="5" id="KW-0677">Repeat</keyword>
<name>A0ABW3DTW8_9ACTN</name>
<evidence type="ECO:0000313" key="11">
    <source>
        <dbReference type="Proteomes" id="UP001597024"/>
    </source>
</evidence>
<evidence type="ECO:0000256" key="5">
    <source>
        <dbReference type="ARBA" id="ARBA00022737"/>
    </source>
</evidence>
<dbReference type="Proteomes" id="UP001597024">
    <property type="component" value="Unassembled WGS sequence"/>
</dbReference>
<evidence type="ECO:0000256" key="4">
    <source>
        <dbReference type="ARBA" id="ARBA00022692"/>
    </source>
</evidence>
<evidence type="ECO:0000256" key="3">
    <source>
        <dbReference type="ARBA" id="ARBA00022490"/>
    </source>
</evidence>
<keyword evidence="7 8" id="KW-0472">Membrane</keyword>
<comment type="subcellular location">
    <subcellularLocation>
        <location evidence="2">Cytoplasm</location>
    </subcellularLocation>
    <subcellularLocation>
        <location evidence="1">Membrane</location>
        <topology evidence="1">Multi-pass membrane protein</topology>
    </subcellularLocation>
</comment>
<evidence type="ECO:0000259" key="9">
    <source>
        <dbReference type="Pfam" id="PF01061"/>
    </source>
</evidence>
<dbReference type="InterPro" id="IPR011990">
    <property type="entry name" value="TPR-like_helical_dom_sf"/>
</dbReference>
<dbReference type="InterPro" id="IPR019734">
    <property type="entry name" value="TPR_rpt"/>
</dbReference>
<comment type="caution">
    <text evidence="10">The sequence shown here is derived from an EMBL/GenBank/DDBJ whole genome shotgun (WGS) entry which is preliminary data.</text>
</comment>
<evidence type="ECO:0000256" key="7">
    <source>
        <dbReference type="ARBA" id="ARBA00023136"/>
    </source>
</evidence>
<dbReference type="Pfam" id="PF13424">
    <property type="entry name" value="TPR_12"/>
    <property type="match status" value="1"/>
</dbReference>
<evidence type="ECO:0000256" key="1">
    <source>
        <dbReference type="ARBA" id="ARBA00004141"/>
    </source>
</evidence>
<protein>
    <submittedName>
        <fullName evidence="10">Tetratricopeptide repeat protein</fullName>
    </submittedName>
</protein>
<dbReference type="EMBL" id="JBHTHX010000885">
    <property type="protein sequence ID" value="MFD0887306.1"/>
    <property type="molecule type" value="Genomic_DNA"/>
</dbReference>
<evidence type="ECO:0000256" key="6">
    <source>
        <dbReference type="ARBA" id="ARBA00022989"/>
    </source>
</evidence>
<dbReference type="SMART" id="SM00028">
    <property type="entry name" value="TPR"/>
    <property type="match status" value="5"/>
</dbReference>
<dbReference type="PANTHER" id="PTHR45954:SF1">
    <property type="entry name" value="LD33695P"/>
    <property type="match status" value="1"/>
</dbReference>
<feature type="transmembrane region" description="Helical" evidence="8">
    <location>
        <begin position="33"/>
        <end position="54"/>
    </location>
</feature>
<dbReference type="InterPro" id="IPR052386">
    <property type="entry name" value="GPSM"/>
</dbReference>
<keyword evidence="11" id="KW-1185">Reference proteome</keyword>
<reference evidence="11" key="1">
    <citation type="journal article" date="2019" name="Int. J. Syst. Evol. Microbiol.">
        <title>The Global Catalogue of Microorganisms (GCM) 10K type strain sequencing project: providing services to taxonomists for standard genome sequencing and annotation.</title>
        <authorList>
            <consortium name="The Broad Institute Genomics Platform"/>
            <consortium name="The Broad Institute Genome Sequencing Center for Infectious Disease"/>
            <person name="Wu L."/>
            <person name="Ma J."/>
        </authorList>
    </citation>
    <scope>NUCLEOTIDE SEQUENCE [LARGE SCALE GENOMIC DNA]</scope>
    <source>
        <strain evidence="11">CCUG 62974</strain>
    </source>
</reference>
<dbReference type="InterPro" id="IPR013525">
    <property type="entry name" value="ABC2_TM"/>
</dbReference>
<organism evidence="10 11">
    <name type="scientific">Streptosporangium algeriense</name>
    <dbReference type="NCBI Taxonomy" id="1682748"/>
    <lineage>
        <taxon>Bacteria</taxon>
        <taxon>Bacillati</taxon>
        <taxon>Actinomycetota</taxon>
        <taxon>Actinomycetes</taxon>
        <taxon>Streptosporangiales</taxon>
        <taxon>Streptosporangiaceae</taxon>
        <taxon>Streptosporangium</taxon>
    </lineage>
</organism>
<keyword evidence="6 8" id="KW-1133">Transmembrane helix</keyword>
<keyword evidence="3" id="KW-0963">Cytoplasm</keyword>
<dbReference type="PANTHER" id="PTHR45954">
    <property type="entry name" value="LD33695P"/>
    <property type="match status" value="1"/>
</dbReference>
<dbReference type="SUPFAM" id="SSF48452">
    <property type="entry name" value="TPR-like"/>
    <property type="match status" value="1"/>
</dbReference>
<dbReference type="Pfam" id="PF13432">
    <property type="entry name" value="TPR_16"/>
    <property type="match status" value="1"/>
</dbReference>
<evidence type="ECO:0000256" key="8">
    <source>
        <dbReference type="SAM" id="Phobius"/>
    </source>
</evidence>
<gene>
    <name evidence="10" type="ORF">ACFQ08_22415</name>
</gene>